<sequence>MSKCTIELWNNLFCSMSIFPAKNYSLVENMNSLTRLAVLVYIVLLLCGFRYSEIFLLVSLLFIIILYYLQRNTMTKENYNSATARSRRLVDAKTGKIDINRPTAYRFCNDDVPLEYNNPNYISPNQRLAGPPNPKTLIPPVVISPAGDNDYWISNNLVIRSQINDLSNIDVHNSGYQVDTCCGYIPKDTAFIPKSGCYGGENAVQGSKYPLAKSTTPVRENFSYPYLKTPLIVRPNEPGFVNTTCGYNPRQLQTAGLPTNLAAGRCEQDPVYKQYNENLFTQTIQPGVYTRSQITEPINANIGISFNQQFEPTTCAINQQNGEMMYTEHDPRLYQGEVIEPNLEVINAIDPANVYDPRHTGYGTSYRAYNDDNIGQTRFYYDDVDAIKMPNYIARSNIDFARFADSYGPIPGGEEFGNKYNGDIRALANDAWLRSNLQQRTDLQQSAMRKVNAEAWQKRIAPIRTSGQRMMGGMSCR</sequence>
<dbReference type="Pfam" id="PF19066">
    <property type="entry name" value="P9_TM"/>
    <property type="match status" value="1"/>
</dbReference>
<keyword evidence="1" id="KW-0472">Membrane</keyword>
<proteinExistence type="predicted"/>
<evidence type="ECO:0000259" key="2">
    <source>
        <dbReference type="Pfam" id="PF19066"/>
    </source>
</evidence>
<dbReference type="EMBL" id="MN739512">
    <property type="protein sequence ID" value="QHT09552.1"/>
    <property type="molecule type" value="Genomic_DNA"/>
</dbReference>
<evidence type="ECO:0000256" key="1">
    <source>
        <dbReference type="SAM" id="Phobius"/>
    </source>
</evidence>
<feature type="domain" description="Minor capsid protein P9 transmembrane helices" evidence="2">
    <location>
        <begin position="10"/>
        <end position="68"/>
    </location>
</feature>
<evidence type="ECO:0000313" key="3">
    <source>
        <dbReference type="EMBL" id="QHT09552.1"/>
    </source>
</evidence>
<organism evidence="3">
    <name type="scientific">viral metagenome</name>
    <dbReference type="NCBI Taxonomy" id="1070528"/>
    <lineage>
        <taxon>unclassified sequences</taxon>
        <taxon>metagenomes</taxon>
        <taxon>organismal metagenomes</taxon>
    </lineage>
</organism>
<dbReference type="AlphaFoldDB" id="A0A6C0CZG7"/>
<name>A0A6C0CZG7_9ZZZZ</name>
<reference evidence="3" key="1">
    <citation type="journal article" date="2020" name="Nature">
        <title>Giant virus diversity and host interactions through global metagenomics.</title>
        <authorList>
            <person name="Schulz F."/>
            <person name="Roux S."/>
            <person name="Paez-Espino D."/>
            <person name="Jungbluth S."/>
            <person name="Walsh D.A."/>
            <person name="Denef V.J."/>
            <person name="McMahon K.D."/>
            <person name="Konstantinidis K.T."/>
            <person name="Eloe-Fadrosh E.A."/>
            <person name="Kyrpides N.C."/>
            <person name="Woyke T."/>
        </authorList>
    </citation>
    <scope>NUCLEOTIDE SEQUENCE</scope>
    <source>
        <strain evidence="3">GVMAG-M-3300023174-102</strain>
    </source>
</reference>
<accession>A0A6C0CZG7</accession>
<keyword evidence="1" id="KW-0812">Transmembrane</keyword>
<dbReference type="InterPro" id="IPR043915">
    <property type="entry name" value="P9_TM"/>
</dbReference>
<protein>
    <recommendedName>
        <fullName evidence="2">Minor capsid protein P9 transmembrane helices domain-containing protein</fullName>
    </recommendedName>
</protein>
<feature type="transmembrane region" description="Helical" evidence="1">
    <location>
        <begin position="36"/>
        <end position="69"/>
    </location>
</feature>
<keyword evidence="1" id="KW-1133">Transmembrane helix</keyword>